<dbReference type="Gene3D" id="3.10.450.10">
    <property type="match status" value="1"/>
</dbReference>
<evidence type="ECO:0000256" key="2">
    <source>
        <dbReference type="SAM" id="SignalP"/>
    </source>
</evidence>
<dbReference type="SUPFAM" id="SSF54403">
    <property type="entry name" value="Cystatin/monellin"/>
    <property type="match status" value="1"/>
</dbReference>
<dbReference type="AlphaFoldDB" id="A0AAW0NAU0"/>
<dbReference type="PANTHER" id="PTHR46186:SF13">
    <property type="entry name" value="SI:BUSM1-57F23.1"/>
    <property type="match status" value="1"/>
</dbReference>
<keyword evidence="5" id="KW-1185">Reference proteome</keyword>
<accession>A0AAW0NAU0</accession>
<dbReference type="EMBL" id="JBBPFD010000015">
    <property type="protein sequence ID" value="KAK7896123.1"/>
    <property type="molecule type" value="Genomic_DNA"/>
</dbReference>
<evidence type="ECO:0000313" key="5">
    <source>
        <dbReference type="Proteomes" id="UP001460270"/>
    </source>
</evidence>
<dbReference type="InterPro" id="IPR000010">
    <property type="entry name" value="Cystatin_dom"/>
</dbReference>
<proteinExistence type="inferred from homology"/>
<dbReference type="GO" id="GO:0005615">
    <property type="term" value="C:extracellular space"/>
    <property type="evidence" value="ECO:0007669"/>
    <property type="project" value="TreeGrafter"/>
</dbReference>
<evidence type="ECO:0000259" key="3">
    <source>
        <dbReference type="SMART" id="SM00043"/>
    </source>
</evidence>
<feature type="chain" id="PRO_5043384894" description="Cystatin domain-containing protein" evidence="2">
    <location>
        <begin position="51"/>
        <end position="177"/>
    </location>
</feature>
<keyword evidence="2" id="KW-0732">Signal</keyword>
<gene>
    <name evidence="4" type="ORF">WMY93_021448</name>
</gene>
<dbReference type="Pfam" id="PF00031">
    <property type="entry name" value="Cystatin"/>
    <property type="match status" value="1"/>
</dbReference>
<protein>
    <recommendedName>
        <fullName evidence="3">Cystatin domain-containing protein</fullName>
    </recommendedName>
</protein>
<dbReference type="GO" id="GO:0004869">
    <property type="term" value="F:cysteine-type endopeptidase inhibitor activity"/>
    <property type="evidence" value="ECO:0007669"/>
    <property type="project" value="InterPro"/>
</dbReference>
<dbReference type="GO" id="GO:0005737">
    <property type="term" value="C:cytoplasm"/>
    <property type="evidence" value="ECO:0007669"/>
    <property type="project" value="TreeGrafter"/>
</dbReference>
<evidence type="ECO:0000313" key="4">
    <source>
        <dbReference type="EMBL" id="KAK7896123.1"/>
    </source>
</evidence>
<comment type="similarity">
    <text evidence="1">Belongs to the cystatin family.</text>
</comment>
<sequence>MNKTRVGPILAVDLSHVTNQSATQHLTRIGKMSAPLTLLITLSMVLLCLGEEPVEEVIKPKKAQLLGGWFERDPNSAEVQQATQYAVKMFNSISKGKRLFRVDSITTAHSQVTNMINFKIDVILGKTKCLKAENHDLEHCELEKKRVGCQFVVTFNPRNNKHELKSRTCKKLVKPKA</sequence>
<reference evidence="5" key="1">
    <citation type="submission" date="2024-04" db="EMBL/GenBank/DDBJ databases">
        <title>Salinicola lusitanus LLJ914,a marine bacterium isolated from the Okinawa Trough.</title>
        <authorList>
            <person name="Li J."/>
        </authorList>
    </citation>
    <scope>NUCLEOTIDE SEQUENCE [LARGE SCALE GENOMIC DNA]</scope>
</reference>
<comment type="caution">
    <text evidence="4">The sequence shown here is derived from an EMBL/GenBank/DDBJ whole genome shotgun (WGS) entry which is preliminary data.</text>
</comment>
<evidence type="ECO:0000256" key="1">
    <source>
        <dbReference type="ARBA" id="ARBA00009403"/>
    </source>
</evidence>
<name>A0AAW0NAU0_9GOBI</name>
<feature type="domain" description="Cystatin" evidence="3">
    <location>
        <begin position="64"/>
        <end position="170"/>
    </location>
</feature>
<dbReference type="CDD" id="cd00042">
    <property type="entry name" value="CY"/>
    <property type="match status" value="1"/>
</dbReference>
<organism evidence="4 5">
    <name type="scientific">Mugilogobius chulae</name>
    <name type="common">yellowstripe goby</name>
    <dbReference type="NCBI Taxonomy" id="88201"/>
    <lineage>
        <taxon>Eukaryota</taxon>
        <taxon>Metazoa</taxon>
        <taxon>Chordata</taxon>
        <taxon>Craniata</taxon>
        <taxon>Vertebrata</taxon>
        <taxon>Euteleostomi</taxon>
        <taxon>Actinopterygii</taxon>
        <taxon>Neopterygii</taxon>
        <taxon>Teleostei</taxon>
        <taxon>Neoteleostei</taxon>
        <taxon>Acanthomorphata</taxon>
        <taxon>Gobiaria</taxon>
        <taxon>Gobiiformes</taxon>
        <taxon>Gobioidei</taxon>
        <taxon>Gobiidae</taxon>
        <taxon>Gobionellinae</taxon>
        <taxon>Mugilogobius</taxon>
    </lineage>
</organism>
<feature type="signal peptide" evidence="2">
    <location>
        <begin position="1"/>
        <end position="50"/>
    </location>
</feature>
<dbReference type="Proteomes" id="UP001460270">
    <property type="component" value="Unassembled WGS sequence"/>
</dbReference>
<dbReference type="GO" id="GO:0031982">
    <property type="term" value="C:vesicle"/>
    <property type="evidence" value="ECO:0007669"/>
    <property type="project" value="TreeGrafter"/>
</dbReference>
<dbReference type="PANTHER" id="PTHR46186">
    <property type="entry name" value="CYSTATIN"/>
    <property type="match status" value="1"/>
</dbReference>
<dbReference type="InterPro" id="IPR046350">
    <property type="entry name" value="Cystatin_sf"/>
</dbReference>
<dbReference type="SMART" id="SM00043">
    <property type="entry name" value="CY"/>
    <property type="match status" value="1"/>
</dbReference>